<gene>
    <name evidence="11" type="ORF">QE152_g32403</name>
</gene>
<comment type="subcellular location">
    <subcellularLocation>
        <location evidence="1 10">Cell membrane</location>
        <topology evidence="1 10">Multi-pass membrane protein</topology>
    </subcellularLocation>
</comment>
<keyword evidence="12" id="KW-1185">Reference proteome</keyword>
<keyword evidence="6 10" id="KW-1133">Transmembrane helix</keyword>
<dbReference type="InterPro" id="IPR004117">
    <property type="entry name" value="7tm6_olfct_rcpt"/>
</dbReference>
<evidence type="ECO:0000256" key="6">
    <source>
        <dbReference type="ARBA" id="ARBA00022989"/>
    </source>
</evidence>
<comment type="caution">
    <text evidence="11">The sequence shown here is derived from an EMBL/GenBank/DDBJ whole genome shotgun (WGS) entry which is preliminary data.</text>
</comment>
<feature type="transmembrane region" description="Helical" evidence="10">
    <location>
        <begin position="28"/>
        <end position="49"/>
    </location>
</feature>
<dbReference type="AlphaFoldDB" id="A0AAW1IZC4"/>
<evidence type="ECO:0000313" key="12">
    <source>
        <dbReference type="Proteomes" id="UP001458880"/>
    </source>
</evidence>
<comment type="similarity">
    <text evidence="10">Belongs to the insect chemoreceptor superfamily. Heteromeric odorant receptor channel (TC 1.A.69) family.</text>
</comment>
<evidence type="ECO:0000256" key="10">
    <source>
        <dbReference type="RuleBase" id="RU351113"/>
    </source>
</evidence>
<dbReference type="Pfam" id="PF02949">
    <property type="entry name" value="7tm_6"/>
    <property type="match status" value="1"/>
</dbReference>
<evidence type="ECO:0000256" key="3">
    <source>
        <dbReference type="ARBA" id="ARBA00022606"/>
    </source>
</evidence>
<dbReference type="PANTHER" id="PTHR21137">
    <property type="entry name" value="ODORANT RECEPTOR"/>
    <property type="match status" value="1"/>
</dbReference>
<dbReference type="EMBL" id="JASPKY010000474">
    <property type="protein sequence ID" value="KAK9695680.1"/>
    <property type="molecule type" value="Genomic_DNA"/>
</dbReference>
<dbReference type="Proteomes" id="UP001458880">
    <property type="component" value="Unassembled WGS sequence"/>
</dbReference>
<dbReference type="GO" id="GO:0005549">
    <property type="term" value="F:odorant binding"/>
    <property type="evidence" value="ECO:0007669"/>
    <property type="project" value="InterPro"/>
</dbReference>
<evidence type="ECO:0000256" key="2">
    <source>
        <dbReference type="ARBA" id="ARBA00022475"/>
    </source>
</evidence>
<evidence type="ECO:0000313" key="11">
    <source>
        <dbReference type="EMBL" id="KAK9695680.1"/>
    </source>
</evidence>
<keyword evidence="3 10" id="KW-0716">Sensory transduction</keyword>
<evidence type="ECO:0000256" key="9">
    <source>
        <dbReference type="ARBA" id="ARBA00023224"/>
    </source>
</evidence>
<dbReference type="PANTHER" id="PTHR21137:SF35">
    <property type="entry name" value="ODORANT RECEPTOR 19A-RELATED"/>
    <property type="match status" value="1"/>
</dbReference>
<keyword evidence="4 10" id="KW-0812">Transmembrane</keyword>
<evidence type="ECO:0000256" key="5">
    <source>
        <dbReference type="ARBA" id="ARBA00022725"/>
    </source>
</evidence>
<organism evidence="11 12">
    <name type="scientific">Popillia japonica</name>
    <name type="common">Japanese beetle</name>
    <dbReference type="NCBI Taxonomy" id="7064"/>
    <lineage>
        <taxon>Eukaryota</taxon>
        <taxon>Metazoa</taxon>
        <taxon>Ecdysozoa</taxon>
        <taxon>Arthropoda</taxon>
        <taxon>Hexapoda</taxon>
        <taxon>Insecta</taxon>
        <taxon>Pterygota</taxon>
        <taxon>Neoptera</taxon>
        <taxon>Endopterygota</taxon>
        <taxon>Coleoptera</taxon>
        <taxon>Polyphaga</taxon>
        <taxon>Scarabaeiformia</taxon>
        <taxon>Scarabaeidae</taxon>
        <taxon>Rutelinae</taxon>
        <taxon>Popillia</taxon>
    </lineage>
</organism>
<keyword evidence="9 10" id="KW-0807">Transducer</keyword>
<dbReference type="GO" id="GO:0004984">
    <property type="term" value="F:olfactory receptor activity"/>
    <property type="evidence" value="ECO:0007669"/>
    <property type="project" value="InterPro"/>
</dbReference>
<reference evidence="11 12" key="1">
    <citation type="journal article" date="2024" name="BMC Genomics">
        <title>De novo assembly and annotation of Popillia japonica's genome with initial clues to its potential as an invasive pest.</title>
        <authorList>
            <person name="Cucini C."/>
            <person name="Boschi S."/>
            <person name="Funari R."/>
            <person name="Cardaioli E."/>
            <person name="Iannotti N."/>
            <person name="Marturano G."/>
            <person name="Paoli F."/>
            <person name="Bruttini M."/>
            <person name="Carapelli A."/>
            <person name="Frati F."/>
            <person name="Nardi F."/>
        </authorList>
    </citation>
    <scope>NUCLEOTIDE SEQUENCE [LARGE SCALE GENOMIC DNA]</scope>
    <source>
        <strain evidence="11">DMR45628</strain>
    </source>
</reference>
<feature type="transmembrane region" description="Helical" evidence="10">
    <location>
        <begin position="114"/>
        <end position="143"/>
    </location>
</feature>
<keyword evidence="5 10" id="KW-0552">Olfaction</keyword>
<keyword evidence="8 10" id="KW-0675">Receptor</keyword>
<comment type="caution">
    <text evidence="10">Lacks conserved residue(s) required for the propagation of feature annotation.</text>
</comment>
<keyword evidence="7 10" id="KW-0472">Membrane</keyword>
<feature type="transmembrane region" description="Helical" evidence="10">
    <location>
        <begin position="245"/>
        <end position="269"/>
    </location>
</feature>
<proteinExistence type="inferred from homology"/>
<dbReference type="GO" id="GO:0005886">
    <property type="term" value="C:plasma membrane"/>
    <property type="evidence" value="ECO:0007669"/>
    <property type="project" value="UniProtKB-SubCell"/>
</dbReference>
<keyword evidence="2" id="KW-1003">Cell membrane</keyword>
<accession>A0AAW1IZC4</accession>
<sequence>MDLLEKYSLRFLTIKGANPLKPTIFAKVIYATSIISYFVLTASLIYCIIFTITEIAHVIDNVTGIAILYQAITKEMDLFVNRQKYRHVIDCLDKFWSEDKFGRVAQKKVKDIRLITVTFIQIYICLLVFATVWCYFKIVLLQGTILPWTWISFCEVENNYCYVYTYTAQSLCITWVMMGILYYDTMSLLLLASAYQEFEQIKYAFCILPIDETVDGDDGDVLEFIGIIVKQHNLVLEFIKEIGNLLSTILVSLIVTIILIVCASLFLSSNTGFSPSTSLRIVPYIVGALGEMFLYCVAGQLIINQSLSVADAAYASKWWVKKQPGLRKAICLVIQRAQRNSQIAAVGILNLDLNTFVAVR</sequence>
<evidence type="ECO:0000256" key="7">
    <source>
        <dbReference type="ARBA" id="ARBA00023136"/>
    </source>
</evidence>
<dbReference type="GO" id="GO:0007165">
    <property type="term" value="P:signal transduction"/>
    <property type="evidence" value="ECO:0007669"/>
    <property type="project" value="UniProtKB-KW"/>
</dbReference>
<name>A0AAW1IZC4_POPJA</name>
<feature type="transmembrane region" description="Helical" evidence="10">
    <location>
        <begin position="281"/>
        <end position="303"/>
    </location>
</feature>
<evidence type="ECO:0000256" key="8">
    <source>
        <dbReference type="ARBA" id="ARBA00023170"/>
    </source>
</evidence>
<evidence type="ECO:0000256" key="4">
    <source>
        <dbReference type="ARBA" id="ARBA00022692"/>
    </source>
</evidence>
<protein>
    <recommendedName>
        <fullName evidence="10">Odorant receptor</fullName>
    </recommendedName>
</protein>
<evidence type="ECO:0000256" key="1">
    <source>
        <dbReference type="ARBA" id="ARBA00004651"/>
    </source>
</evidence>